<keyword evidence="2" id="KW-1185">Reference proteome</keyword>
<evidence type="ECO:0000313" key="1">
    <source>
        <dbReference type="EMBL" id="KAK3712579.1"/>
    </source>
</evidence>
<comment type="caution">
    <text evidence="1">The sequence shown here is derived from an EMBL/GenBank/DDBJ whole genome shotgun (WGS) entry which is preliminary data.</text>
</comment>
<proteinExistence type="predicted"/>
<organism evidence="1 2">
    <name type="scientific">Vermiconidia calcicola</name>
    <dbReference type="NCBI Taxonomy" id="1690605"/>
    <lineage>
        <taxon>Eukaryota</taxon>
        <taxon>Fungi</taxon>
        <taxon>Dikarya</taxon>
        <taxon>Ascomycota</taxon>
        <taxon>Pezizomycotina</taxon>
        <taxon>Dothideomycetes</taxon>
        <taxon>Dothideomycetidae</taxon>
        <taxon>Mycosphaerellales</taxon>
        <taxon>Extremaceae</taxon>
        <taxon>Vermiconidia</taxon>
    </lineage>
</organism>
<gene>
    <name evidence="1" type="ORF">LTR37_009022</name>
</gene>
<dbReference type="Proteomes" id="UP001281147">
    <property type="component" value="Unassembled WGS sequence"/>
</dbReference>
<dbReference type="EMBL" id="JAUTXU010000069">
    <property type="protein sequence ID" value="KAK3712579.1"/>
    <property type="molecule type" value="Genomic_DNA"/>
</dbReference>
<protein>
    <submittedName>
        <fullName evidence="1">Uncharacterized protein</fullName>
    </submittedName>
</protein>
<name>A0ACC3N8X0_9PEZI</name>
<sequence length="308" mass="35449">MPFSHHSHSGQFCGHATNTLEEVVQDAIRKGMTTFCMTEHIHRERLDFYPREEEDHTPETLEKLYDDFYHEARRLQKAYADKIQLFVGFESEWIRDSSFGIIQRLLEKYPVDLFVGSVHHVYTVPIDYDTPLYHKARDFGGGTDEQIFADYFDAQHAMLQALKPPVVGHFDLIRLKSDDPDKSFRIWPNVWENFMRNLKFIAAYGGVLELNSSSLRKGMSEAYPQVEVCKEFVAMGGRFTLSDDSHGVDQVGLNYGKVLDCIKKAGITEICYLAPASGSIVIHDERFPNVGWRTVSVPDLEFHGFWKK</sequence>
<evidence type="ECO:0000313" key="2">
    <source>
        <dbReference type="Proteomes" id="UP001281147"/>
    </source>
</evidence>
<reference evidence="1" key="1">
    <citation type="submission" date="2023-07" db="EMBL/GenBank/DDBJ databases">
        <title>Black Yeasts Isolated from many extreme environments.</title>
        <authorList>
            <person name="Coleine C."/>
            <person name="Stajich J.E."/>
            <person name="Selbmann L."/>
        </authorList>
    </citation>
    <scope>NUCLEOTIDE SEQUENCE</scope>
    <source>
        <strain evidence="1">CCFEE 5714</strain>
    </source>
</reference>
<accession>A0ACC3N8X0</accession>